<proteinExistence type="predicted"/>
<gene>
    <name evidence="1" type="ordered locus">Ornrh_2050</name>
</gene>
<dbReference type="PATRIC" id="fig|867902.3.peg.2002"/>
<evidence type="ECO:0000313" key="1">
    <source>
        <dbReference type="EMBL" id="AFL98183.1"/>
    </source>
</evidence>
<dbReference type="STRING" id="867902.Ornrh_2050"/>
<dbReference type="EMBL" id="CP003283">
    <property type="protein sequence ID" value="AFL98183.1"/>
    <property type="molecule type" value="Genomic_DNA"/>
</dbReference>
<protein>
    <submittedName>
        <fullName evidence="1">Uncharacterized protein</fullName>
    </submittedName>
</protein>
<dbReference type="eggNOG" id="ENOG502ZG9U">
    <property type="taxonomic scope" value="Bacteria"/>
</dbReference>
<name>I4A2J9_ORNRL</name>
<accession>I4A2J9</accession>
<reference evidence="1 2" key="1">
    <citation type="submission" date="2012-06" db="EMBL/GenBank/DDBJ databases">
        <title>The complete genome of Ornithobacterium rhinotracheale DSM 15997.</title>
        <authorList>
            <consortium name="US DOE Joint Genome Institute (JGI-PGF)"/>
            <person name="Lucas S."/>
            <person name="Copeland A."/>
            <person name="Lapidus A."/>
            <person name="Goodwin L."/>
            <person name="Pitluck S."/>
            <person name="Peters L."/>
            <person name="Mikhailova N."/>
            <person name="Teshima H."/>
            <person name="Kyrpides N."/>
            <person name="Mavromatis K."/>
            <person name="Pagani I."/>
            <person name="Ivanova N."/>
            <person name="Ovchinnikova G."/>
            <person name="Zeytun A."/>
            <person name="Detter J.C."/>
            <person name="Han C."/>
            <person name="Land M."/>
            <person name="Hauser L."/>
            <person name="Markowitz V."/>
            <person name="Cheng J.-F."/>
            <person name="Hugenholtz P."/>
            <person name="Woyke T."/>
            <person name="Wu D."/>
            <person name="Lang E."/>
            <person name="Kopitz M."/>
            <person name="Brambilla E."/>
            <person name="Klenk H.-P."/>
            <person name="Eisen J.A."/>
        </authorList>
    </citation>
    <scope>NUCLEOTIDE SEQUENCE [LARGE SCALE GENOMIC DNA]</scope>
    <source>
        <strain evidence="2">ATCC 51463 / DSM 15997 / CCUG 23171 / LMG 9086</strain>
    </source>
</reference>
<dbReference type="Proteomes" id="UP000006051">
    <property type="component" value="Chromosome"/>
</dbReference>
<organism evidence="1 2">
    <name type="scientific">Ornithobacterium rhinotracheale (strain ATCC 51463 / DSM 15997 / CCUG 23171 / CIP 104009 / LMG 9086)</name>
    <dbReference type="NCBI Taxonomy" id="867902"/>
    <lineage>
        <taxon>Bacteria</taxon>
        <taxon>Pseudomonadati</taxon>
        <taxon>Bacteroidota</taxon>
        <taxon>Flavobacteriia</taxon>
        <taxon>Flavobacteriales</taxon>
        <taxon>Weeksellaceae</taxon>
        <taxon>Ornithobacterium</taxon>
    </lineage>
</organism>
<dbReference type="HOGENOM" id="CLU_677640_0_0_10"/>
<keyword evidence="2" id="KW-1185">Reference proteome</keyword>
<dbReference type="KEGG" id="orh:Ornrh_2050"/>
<sequence length="406" mass="45970">MQRLIFHILILSILFTDPVGALYAGWYRGDSKTAAIYAVSIAMVGSSYIKGGKKGVSKIDEMLGIVAKKTNNVDGFELVYKKIKDLSPTDFHIASVNPLDPAVATKIKANDFIEHVDKDFIKVNLDQKLEKFSKKIDDLASKLNWSKTDKDLFNKTFKATPTSENIQSWKLLKKANRTGLMQNTNAIDILTKARLNPNINKLGITDEALAKIKGFRGTSFEDVIKQLDEFATHVNPNQVEGLSKLVSDLGKGGSWSQGAEWTLRYINKNATHFNGRKIVFEITEKWGDAENGMIRIADVVDITQDNFKIYYELKSVIDVPPGKFAEQFIKDLSRRDVNSLDQIKWIFDGQKAPADFKEKMIKAIEDLDINDKKIAEKFLPDVRKPNTELLKKEIKTRFEEIFKVTD</sequence>
<evidence type="ECO:0000313" key="2">
    <source>
        <dbReference type="Proteomes" id="UP000006051"/>
    </source>
</evidence>
<dbReference type="AlphaFoldDB" id="I4A2J9"/>
<dbReference type="RefSeq" id="WP_014791702.1">
    <property type="nucleotide sequence ID" value="NC_018016.1"/>
</dbReference>
<dbReference type="GeneID" id="71765504"/>